<keyword evidence="2" id="KW-1185">Reference proteome</keyword>
<name>A0ABR9HZY8_9PSEU</name>
<reference evidence="1 2" key="1">
    <citation type="submission" date="2020-10" db="EMBL/GenBank/DDBJ databases">
        <title>Sequencing the genomes of 1000 actinobacteria strains.</title>
        <authorList>
            <person name="Klenk H.-P."/>
        </authorList>
    </citation>
    <scope>NUCLEOTIDE SEQUENCE [LARGE SCALE GENOMIC DNA]</scope>
    <source>
        <strain evidence="1 2">DSM 44653</strain>
    </source>
</reference>
<dbReference type="InterPro" id="IPR027417">
    <property type="entry name" value="P-loop_NTPase"/>
</dbReference>
<evidence type="ECO:0008006" key="3">
    <source>
        <dbReference type="Google" id="ProtNLM"/>
    </source>
</evidence>
<dbReference type="InterPro" id="IPR011990">
    <property type="entry name" value="TPR-like_helical_dom_sf"/>
</dbReference>
<dbReference type="Gene3D" id="1.25.40.10">
    <property type="entry name" value="Tetratricopeptide repeat domain"/>
    <property type="match status" value="1"/>
</dbReference>
<dbReference type="RefSeq" id="WP_143265380.1">
    <property type="nucleotide sequence ID" value="NZ_JADBEG010000001.1"/>
</dbReference>
<dbReference type="SUPFAM" id="SSF48452">
    <property type="entry name" value="TPR-like"/>
    <property type="match status" value="1"/>
</dbReference>
<accession>A0ABR9HZY8</accession>
<gene>
    <name evidence="1" type="ORF">H4696_003598</name>
</gene>
<evidence type="ECO:0000313" key="2">
    <source>
        <dbReference type="Proteomes" id="UP000631670"/>
    </source>
</evidence>
<dbReference type="InterPro" id="IPR053137">
    <property type="entry name" value="NLR-like"/>
</dbReference>
<comment type="caution">
    <text evidence="1">The sequence shown here is derived from an EMBL/GenBank/DDBJ whole genome shotgun (WGS) entry which is preliminary data.</text>
</comment>
<dbReference type="PANTHER" id="PTHR46082:SF6">
    <property type="entry name" value="AAA+ ATPASE DOMAIN-CONTAINING PROTEIN-RELATED"/>
    <property type="match status" value="1"/>
</dbReference>
<dbReference type="PANTHER" id="PTHR46082">
    <property type="entry name" value="ATP/GTP-BINDING PROTEIN-RELATED"/>
    <property type="match status" value="1"/>
</dbReference>
<dbReference type="EMBL" id="JADBEG010000001">
    <property type="protein sequence ID" value="MBE1496498.1"/>
    <property type="molecule type" value="Genomic_DNA"/>
</dbReference>
<proteinExistence type="predicted"/>
<dbReference type="SUPFAM" id="SSF52540">
    <property type="entry name" value="P-loop containing nucleoside triphosphate hydrolases"/>
    <property type="match status" value="1"/>
</dbReference>
<organism evidence="1 2">
    <name type="scientific">Amycolatopsis lexingtonensis</name>
    <dbReference type="NCBI Taxonomy" id="218822"/>
    <lineage>
        <taxon>Bacteria</taxon>
        <taxon>Bacillati</taxon>
        <taxon>Actinomycetota</taxon>
        <taxon>Actinomycetes</taxon>
        <taxon>Pseudonocardiales</taxon>
        <taxon>Pseudonocardiaceae</taxon>
        <taxon>Amycolatopsis</taxon>
    </lineage>
</organism>
<evidence type="ECO:0000313" key="1">
    <source>
        <dbReference type="EMBL" id="MBE1496498.1"/>
    </source>
</evidence>
<dbReference type="Proteomes" id="UP000631670">
    <property type="component" value="Unassembled WGS sequence"/>
</dbReference>
<sequence length="648" mass="71120">MQARLDELLLSCGFVLLTGDSTAGKSRAAYEAIRRLFPDHVLVVPASRDSLPTALQTALDQRRCVVWLDDLERFLGPAGLTVSMVRRLAGGGDRRVVVATLRSAEFDRYSAREEPVLSGLDRESWRAARDALELAHVVEIRRKWSAAELDRAHEHADDPRIRGALAHVAHFGLAEMLAAGPELAKDWRNAWRAGAHPRGAALVAAGVDCRRAGHHEPVSLDLLIELSTHYLEAQGGPLLRPEPVDEALAWATTPSHGTSSLLLPCGISNHFIAFDYLVDLPGADRVPRATWDVLIDRATPDVVDAIGESASRRFMVDAAVAAYRKAADYGIANADWKWASAIGATGDNGTAVRMLEQIVGRREQSNDPDIAGTLRARYFLALNTASSGNLARAVELYTALVADQEQILGPRHRDTLDARHERTDHLMTLGDHSAALAEFTVLLKEQQLALGVDDPDTLMTRHCMATCIGDAGSPRRAAALLSDLVGDRERILGIDDPRVFQTRGGLANFTARAGDPERAAEMYRRLACDVERTLGVDRSNAWVFVHRYSEAQCIAQAGKKELAKVLLNKMVDEWRRLLDSEGSDAEIARLLLCNTGFYGQRDRSIPIRRQSLEIELNFKQLLGGSHKVTQEIIKFLHGDQSRLGAEAG</sequence>
<protein>
    <recommendedName>
        <fullName evidence="3">Tetratricopeptide repeat protein</fullName>
    </recommendedName>
</protein>